<dbReference type="Gene3D" id="3.40.50.300">
    <property type="entry name" value="P-loop containing nucleotide triphosphate hydrolases"/>
    <property type="match status" value="1"/>
</dbReference>
<evidence type="ECO:0000313" key="2">
    <source>
        <dbReference type="EMBL" id="KAF3107943.1"/>
    </source>
</evidence>
<comment type="caution">
    <text evidence="2">The sequence shown here is derived from an EMBL/GenBank/DDBJ whole genome shotgun (WGS) entry which is preliminary data.</text>
</comment>
<dbReference type="PANTHER" id="PTHR10887:SF495">
    <property type="entry name" value="HELICASE SENATAXIN ISOFORM X1-RELATED"/>
    <property type="match status" value="1"/>
</dbReference>
<proteinExistence type="predicted"/>
<dbReference type="PANTHER" id="PTHR10887">
    <property type="entry name" value="DNA2/NAM7 HELICASE FAMILY"/>
    <property type="match status" value="1"/>
</dbReference>
<dbReference type="Proteomes" id="UP000475325">
    <property type="component" value="Unassembled WGS sequence"/>
</dbReference>
<feature type="domain" description="DNA2/NAM7 helicase helicase" evidence="1">
    <location>
        <begin position="19"/>
        <end position="78"/>
    </location>
</feature>
<dbReference type="EMBL" id="WIQW01000009">
    <property type="protein sequence ID" value="KAF3107943.1"/>
    <property type="molecule type" value="Genomic_DNA"/>
</dbReference>
<name>A0A7C8JJ66_ORBOL</name>
<dbReference type="InterPro" id="IPR027417">
    <property type="entry name" value="P-loop_NTPase"/>
</dbReference>
<reference evidence="2 3" key="1">
    <citation type="submission" date="2019-06" db="EMBL/GenBank/DDBJ databases">
        <authorList>
            <person name="Palmer J.M."/>
        </authorList>
    </citation>
    <scope>NUCLEOTIDE SEQUENCE [LARGE SCALE GENOMIC DNA]</scope>
    <source>
        <strain evidence="2 3">TWF102</strain>
    </source>
</reference>
<dbReference type="InterPro" id="IPR045055">
    <property type="entry name" value="DNA2/NAM7-like"/>
</dbReference>
<dbReference type="AlphaFoldDB" id="A0A7C8JJ66"/>
<dbReference type="GO" id="GO:0004386">
    <property type="term" value="F:helicase activity"/>
    <property type="evidence" value="ECO:0007669"/>
    <property type="project" value="InterPro"/>
</dbReference>
<dbReference type="SUPFAM" id="SSF52540">
    <property type="entry name" value="P-loop containing nucleoside triphosphate hydrolases"/>
    <property type="match status" value="1"/>
</dbReference>
<organism evidence="2 3">
    <name type="scientific">Orbilia oligospora</name>
    <name type="common">Nematode-trapping fungus</name>
    <name type="synonym">Arthrobotrys oligospora</name>
    <dbReference type="NCBI Taxonomy" id="2813651"/>
    <lineage>
        <taxon>Eukaryota</taxon>
        <taxon>Fungi</taxon>
        <taxon>Dikarya</taxon>
        <taxon>Ascomycota</taxon>
        <taxon>Pezizomycotina</taxon>
        <taxon>Orbiliomycetes</taxon>
        <taxon>Orbiliales</taxon>
        <taxon>Orbiliaceae</taxon>
        <taxon>Orbilia</taxon>
    </lineage>
</organism>
<gene>
    <name evidence="2" type="ORF">TWF102_011429</name>
</gene>
<protein>
    <recommendedName>
        <fullName evidence="1">DNA2/NAM7 helicase helicase domain-containing protein</fullName>
    </recommendedName>
</protein>
<evidence type="ECO:0000313" key="3">
    <source>
        <dbReference type="Proteomes" id="UP000475325"/>
    </source>
</evidence>
<accession>A0A7C8JJ66</accession>
<dbReference type="Pfam" id="PF13086">
    <property type="entry name" value="AAA_11"/>
    <property type="match status" value="1"/>
</dbReference>
<sequence length="197" mass="21990">MLGEEIDPLLENCPQLSDLDRSQEVAFKHMLNKEEYFSGIVLISGPAGTGKTTTCASAIAATIEFQHQWLPILVVADSFETIQALFAGTLKALGPYSKYQMLFLLSKDARSSLGEENDHFKSVMEAHSMASKVKQRGGKPEGATWFDLKSEIIRQQTIIFVTIEILFLTRDYWKSFKPQILILDDAAATNEMNSLLP</sequence>
<dbReference type="InterPro" id="IPR041677">
    <property type="entry name" value="DNA2/NAM7_AAA_11"/>
</dbReference>
<evidence type="ECO:0000259" key="1">
    <source>
        <dbReference type="Pfam" id="PF13086"/>
    </source>
</evidence>